<feature type="domain" description="PCI" evidence="5">
    <location>
        <begin position="70"/>
        <end position="243"/>
    </location>
</feature>
<feature type="compositionally biased region" description="Basic and acidic residues" evidence="4">
    <location>
        <begin position="422"/>
        <end position="462"/>
    </location>
</feature>
<feature type="compositionally biased region" description="Basic and acidic residues" evidence="4">
    <location>
        <begin position="666"/>
        <end position="686"/>
    </location>
</feature>
<dbReference type="SMART" id="SM00311">
    <property type="entry name" value="PWI"/>
    <property type="match status" value="1"/>
</dbReference>
<name>A0AAD5U449_9FUNG</name>
<dbReference type="PANTHER" id="PTHR12387:SF0">
    <property type="entry name" value="26S PROTEASOME NON-ATPASE REGULATORY SUBUNIT 8"/>
    <property type="match status" value="1"/>
</dbReference>
<proteinExistence type="inferred from homology"/>
<dbReference type="GO" id="GO:0008541">
    <property type="term" value="C:proteasome regulatory particle, lid subcomplex"/>
    <property type="evidence" value="ECO:0007669"/>
    <property type="project" value="TreeGrafter"/>
</dbReference>
<feature type="compositionally biased region" description="Basic residues" evidence="4">
    <location>
        <begin position="561"/>
        <end position="579"/>
    </location>
</feature>
<accession>A0AAD5U449</accession>
<dbReference type="Proteomes" id="UP001211065">
    <property type="component" value="Unassembled WGS sequence"/>
</dbReference>
<feature type="compositionally biased region" description="Basic and acidic residues" evidence="4">
    <location>
        <begin position="549"/>
        <end position="560"/>
    </location>
</feature>
<organism evidence="7 8">
    <name type="scientific">Clydaea vesicula</name>
    <dbReference type="NCBI Taxonomy" id="447962"/>
    <lineage>
        <taxon>Eukaryota</taxon>
        <taxon>Fungi</taxon>
        <taxon>Fungi incertae sedis</taxon>
        <taxon>Chytridiomycota</taxon>
        <taxon>Chytridiomycota incertae sedis</taxon>
        <taxon>Chytridiomycetes</taxon>
        <taxon>Lobulomycetales</taxon>
        <taxon>Lobulomycetaceae</taxon>
        <taxon>Clydaea</taxon>
    </lineage>
</organism>
<dbReference type="InterPro" id="IPR000717">
    <property type="entry name" value="PCI_dom"/>
</dbReference>
<dbReference type="PROSITE" id="PS51025">
    <property type="entry name" value="PWI"/>
    <property type="match status" value="1"/>
</dbReference>
<dbReference type="InterPro" id="IPR033464">
    <property type="entry name" value="CSN8_PSD8_EIF3K"/>
</dbReference>
<dbReference type="EMBL" id="JADGJW010000275">
    <property type="protein sequence ID" value="KAJ3220764.1"/>
    <property type="molecule type" value="Genomic_DNA"/>
</dbReference>
<feature type="compositionally biased region" description="Basic and acidic residues" evidence="4">
    <location>
        <begin position="471"/>
        <end position="525"/>
    </location>
</feature>
<dbReference type="InterPro" id="IPR036483">
    <property type="entry name" value="PWI_dom_sf"/>
</dbReference>
<feature type="compositionally biased region" description="Basic and acidic residues" evidence="4">
    <location>
        <begin position="580"/>
        <end position="617"/>
    </location>
</feature>
<dbReference type="GO" id="GO:0006397">
    <property type="term" value="P:mRNA processing"/>
    <property type="evidence" value="ECO:0007669"/>
    <property type="project" value="UniProtKB-KW"/>
</dbReference>
<dbReference type="SUPFAM" id="SSF101233">
    <property type="entry name" value="PWI domain"/>
    <property type="match status" value="1"/>
</dbReference>
<feature type="compositionally biased region" description="Basic residues" evidence="4">
    <location>
        <begin position="533"/>
        <end position="548"/>
    </location>
</feature>
<comment type="caution">
    <text evidence="7">The sequence shown here is derived from an EMBL/GenBank/DDBJ whole genome shotgun (WGS) entry which is preliminary data.</text>
</comment>
<dbReference type="PANTHER" id="PTHR12387">
    <property type="entry name" value="26S PROTEASOME NON-ATPASE REGULATORY SUBUNIT 8"/>
    <property type="match status" value="1"/>
</dbReference>
<dbReference type="PROSITE" id="PS50250">
    <property type="entry name" value="PCI"/>
    <property type="match status" value="1"/>
</dbReference>
<reference evidence="7" key="1">
    <citation type="submission" date="2020-05" db="EMBL/GenBank/DDBJ databases">
        <title>Phylogenomic resolution of chytrid fungi.</title>
        <authorList>
            <person name="Stajich J.E."/>
            <person name="Amses K."/>
            <person name="Simmons R."/>
            <person name="Seto K."/>
            <person name="Myers J."/>
            <person name="Bonds A."/>
            <person name="Quandt C.A."/>
            <person name="Barry K."/>
            <person name="Liu P."/>
            <person name="Grigoriev I."/>
            <person name="Longcore J.E."/>
            <person name="James T.Y."/>
        </authorList>
    </citation>
    <scope>NUCLEOTIDE SEQUENCE</scope>
    <source>
        <strain evidence="7">JEL0476</strain>
    </source>
</reference>
<dbReference type="InterPro" id="IPR002483">
    <property type="entry name" value="PWI_dom"/>
</dbReference>
<dbReference type="Gene3D" id="1.25.40.990">
    <property type="match status" value="1"/>
</dbReference>
<evidence type="ECO:0008006" key="9">
    <source>
        <dbReference type="Google" id="ProtNLM"/>
    </source>
</evidence>
<evidence type="ECO:0000259" key="5">
    <source>
        <dbReference type="PROSITE" id="PS50250"/>
    </source>
</evidence>
<sequence length="698" mass="83098">MSLPSAVNLFETLKKDFNQPKPDLQKCKQTLDKLKLDLTKLNLNDQKDLVISRETLEIGAQLSIRLKDIPSFERYIAQLKQYYFDLNQGNQKLPPSQRMYTMLGLNLINLLSKNKIDEFHTELEYLSLDQLGNIYIKHPIEVEQCLMEGSYSKVWNSRQNVPAEEYLFFIDILMSTIRNSIASCSEKAYSSLPLADAATLLYFKTPEDVISFAKERNWVITDGKIYFNVEGQENVEIPTERMIKLALGYARELERIVDISKVNLVVIKPWINKKIIEYLKCEDEFLVDFIINSLEEANLDPRILQINLTGFLEHNTINFMNEFWTLLLSAQESLAGIPKIFLEEKRLEILKQKKEKELGENILREENLKKERLKKKKEMEELNLDVKIKAQKDIELKLKEIKEKDFVNEKKEELKKLKERALEEVKNSKEDDEKEDENKKERSPSRKRERKERSPSYYESRRRREKSPSSYDRRRHDRYRDDRYRDSKYDRYDRHRDDRYRDDRDDQYMERDGRFRDDRDDRYTDDLDEDRSSKKHKKSESRKHRHRSKDLSNSDEEKLEKKKKSRREHRERREKRSKKSSADERENSDLEQKVQEVENKKILIEEKVAEKYLEKNGRSSHSSLTDEELREMVKKSKNGKKKDGNTPLEEANFNDTNINSDEEELREAIREAEEEELNSRLQEENSNKAAASNADDAV</sequence>
<dbReference type="InterPro" id="IPR006746">
    <property type="entry name" value="26S_Psome_Rpn12"/>
</dbReference>
<dbReference type="AlphaFoldDB" id="A0AAD5U449"/>
<keyword evidence="8" id="KW-1185">Reference proteome</keyword>
<evidence type="ECO:0000313" key="7">
    <source>
        <dbReference type="EMBL" id="KAJ3220764.1"/>
    </source>
</evidence>
<evidence type="ECO:0000256" key="3">
    <source>
        <dbReference type="ARBA" id="ARBA00022942"/>
    </source>
</evidence>
<evidence type="ECO:0000256" key="2">
    <source>
        <dbReference type="ARBA" id="ARBA00022664"/>
    </source>
</evidence>
<protein>
    <recommendedName>
        <fullName evidence="9">PCI domain-containing protein</fullName>
    </recommendedName>
</protein>
<keyword evidence="2" id="KW-0507">mRNA processing</keyword>
<dbReference type="FunFam" id="1.25.40.990:FF:000001">
    <property type="entry name" value="26S proteasome non-ATPase regulatory subunit"/>
    <property type="match status" value="1"/>
</dbReference>
<evidence type="ECO:0000313" key="8">
    <source>
        <dbReference type="Proteomes" id="UP001211065"/>
    </source>
</evidence>
<evidence type="ECO:0000256" key="1">
    <source>
        <dbReference type="ARBA" id="ARBA00009627"/>
    </source>
</evidence>
<gene>
    <name evidence="7" type="ORF">HK099_004028</name>
</gene>
<dbReference type="Gene3D" id="1.20.1390.10">
    <property type="entry name" value="PWI domain"/>
    <property type="match status" value="1"/>
</dbReference>
<keyword evidence="3" id="KW-0647">Proteasome</keyword>
<feature type="region of interest" description="Disordered" evidence="4">
    <location>
        <begin position="422"/>
        <end position="698"/>
    </location>
</feature>
<dbReference type="GO" id="GO:0043161">
    <property type="term" value="P:proteasome-mediated ubiquitin-dependent protein catabolic process"/>
    <property type="evidence" value="ECO:0007669"/>
    <property type="project" value="TreeGrafter"/>
</dbReference>
<evidence type="ECO:0000259" key="6">
    <source>
        <dbReference type="PROSITE" id="PS51025"/>
    </source>
</evidence>
<feature type="domain" description="PWI" evidence="6">
    <location>
        <begin position="246"/>
        <end position="344"/>
    </location>
</feature>
<comment type="similarity">
    <text evidence="1">Belongs to the proteasome subunit S14 family.</text>
</comment>
<dbReference type="GO" id="GO:0005634">
    <property type="term" value="C:nucleus"/>
    <property type="evidence" value="ECO:0007669"/>
    <property type="project" value="TreeGrafter"/>
</dbReference>
<feature type="compositionally biased region" description="Low complexity" evidence="4">
    <location>
        <begin position="687"/>
        <end position="698"/>
    </location>
</feature>
<dbReference type="GO" id="GO:0005829">
    <property type="term" value="C:cytosol"/>
    <property type="evidence" value="ECO:0007669"/>
    <property type="project" value="TreeGrafter"/>
</dbReference>
<evidence type="ECO:0000256" key="4">
    <source>
        <dbReference type="SAM" id="MobiDB-lite"/>
    </source>
</evidence>
<dbReference type="Pfam" id="PF01480">
    <property type="entry name" value="PWI"/>
    <property type="match status" value="1"/>
</dbReference>
<dbReference type="Pfam" id="PF10075">
    <property type="entry name" value="CSN8_PSD8_EIF3K"/>
    <property type="match status" value="1"/>
</dbReference>